<evidence type="ECO:0000313" key="1">
    <source>
        <dbReference type="EMBL" id="GAH88589.1"/>
    </source>
</evidence>
<sequence length="31" mass="3804">MDMSKEIAKYEKWLEEINPEYKAVKTKKMLE</sequence>
<accession>X1KEJ1</accession>
<name>X1KEJ1_9ZZZZ</name>
<feature type="non-terminal residue" evidence="1">
    <location>
        <position position="31"/>
    </location>
</feature>
<dbReference type="AlphaFoldDB" id="X1KEJ1"/>
<organism evidence="1">
    <name type="scientific">marine sediment metagenome</name>
    <dbReference type="NCBI Taxonomy" id="412755"/>
    <lineage>
        <taxon>unclassified sequences</taxon>
        <taxon>metagenomes</taxon>
        <taxon>ecological metagenomes</taxon>
    </lineage>
</organism>
<proteinExistence type="predicted"/>
<reference evidence="1" key="1">
    <citation type="journal article" date="2014" name="Front. Microbiol.">
        <title>High frequency of phylogenetically diverse reductive dehalogenase-homologous genes in deep subseafloor sedimentary metagenomes.</title>
        <authorList>
            <person name="Kawai M."/>
            <person name="Futagami T."/>
            <person name="Toyoda A."/>
            <person name="Takaki Y."/>
            <person name="Nishi S."/>
            <person name="Hori S."/>
            <person name="Arai W."/>
            <person name="Tsubouchi T."/>
            <person name="Morono Y."/>
            <person name="Uchiyama I."/>
            <person name="Ito T."/>
            <person name="Fujiyama A."/>
            <person name="Inagaki F."/>
            <person name="Takami H."/>
        </authorList>
    </citation>
    <scope>NUCLEOTIDE SEQUENCE</scope>
    <source>
        <strain evidence="1">Expedition CK06-06</strain>
    </source>
</reference>
<gene>
    <name evidence="1" type="ORF">S03H2_63973</name>
</gene>
<protein>
    <submittedName>
        <fullName evidence="1">Uncharacterized protein</fullName>
    </submittedName>
</protein>
<comment type="caution">
    <text evidence="1">The sequence shown here is derived from an EMBL/GenBank/DDBJ whole genome shotgun (WGS) entry which is preliminary data.</text>
</comment>
<dbReference type="EMBL" id="BARU01041501">
    <property type="protein sequence ID" value="GAH88589.1"/>
    <property type="molecule type" value="Genomic_DNA"/>
</dbReference>